<reference evidence="4" key="1">
    <citation type="submission" date="2023-05" db="EMBL/GenBank/DDBJ databases">
        <title>High-quality long-read genome of Scophthalmus maximus.</title>
        <authorList>
            <person name="Lien S."/>
            <person name="Martinez P."/>
        </authorList>
    </citation>
    <scope>NUCLEOTIDE SEQUENCE [LARGE SCALE GENOMIC DNA]</scope>
</reference>
<dbReference type="PROSITE" id="PS50041">
    <property type="entry name" value="C_TYPE_LECTIN_2"/>
    <property type="match status" value="1"/>
</dbReference>
<dbReference type="CDD" id="cd03590">
    <property type="entry name" value="CLECT_DC-SIGN_like"/>
    <property type="match status" value="1"/>
</dbReference>
<dbReference type="InterPro" id="IPR050111">
    <property type="entry name" value="C-type_lectin/snaclec_domain"/>
</dbReference>
<dbReference type="InterPro" id="IPR033989">
    <property type="entry name" value="CD209-like_CTLD"/>
</dbReference>
<evidence type="ECO:0000313" key="4">
    <source>
        <dbReference type="Ensembl" id="ENSSMAP00000067225.1"/>
    </source>
</evidence>
<accession>A0A8D3E616</accession>
<dbReference type="InterPro" id="IPR001304">
    <property type="entry name" value="C-type_lectin-like"/>
</dbReference>
<name>A0A8D3E616_SCOMX</name>
<keyword evidence="1" id="KW-0430">Lectin</keyword>
<dbReference type="GeneTree" id="ENSGT01030000234575"/>
<keyword evidence="2" id="KW-1015">Disulfide bond</keyword>
<dbReference type="PANTHER" id="PTHR22803">
    <property type="entry name" value="MANNOSE, PHOSPHOLIPASE, LECTIN RECEPTOR RELATED"/>
    <property type="match status" value="1"/>
</dbReference>
<dbReference type="InterPro" id="IPR016187">
    <property type="entry name" value="CTDL_fold"/>
</dbReference>
<dbReference type="Ensembl" id="ENSSMAT00000082972.1">
    <property type="protein sequence ID" value="ENSSMAP00000067225.1"/>
    <property type="gene ID" value="ENSSMAG00000037356.1"/>
</dbReference>
<proteinExistence type="predicted"/>
<feature type="domain" description="C-type lectin" evidence="3">
    <location>
        <begin position="37"/>
        <end position="162"/>
    </location>
</feature>
<evidence type="ECO:0000259" key="3">
    <source>
        <dbReference type="PROSITE" id="PS50041"/>
    </source>
</evidence>
<evidence type="ECO:0000313" key="5">
    <source>
        <dbReference type="Proteomes" id="UP000694558"/>
    </source>
</evidence>
<dbReference type="GO" id="GO:0030246">
    <property type="term" value="F:carbohydrate binding"/>
    <property type="evidence" value="ECO:0007669"/>
    <property type="project" value="UniProtKB-KW"/>
</dbReference>
<dbReference type="PROSITE" id="PS00615">
    <property type="entry name" value="C_TYPE_LECTIN_1"/>
    <property type="match status" value="1"/>
</dbReference>
<dbReference type="Gene3D" id="3.10.100.10">
    <property type="entry name" value="Mannose-Binding Protein A, subunit A"/>
    <property type="match status" value="1"/>
</dbReference>
<dbReference type="Pfam" id="PF00059">
    <property type="entry name" value="Lectin_C"/>
    <property type="match status" value="1"/>
</dbReference>
<evidence type="ECO:0000256" key="2">
    <source>
        <dbReference type="ARBA" id="ARBA00023157"/>
    </source>
</evidence>
<dbReference type="SMART" id="SM00034">
    <property type="entry name" value="CLECT"/>
    <property type="match status" value="1"/>
</dbReference>
<evidence type="ECO:0000256" key="1">
    <source>
        <dbReference type="ARBA" id="ARBA00022734"/>
    </source>
</evidence>
<dbReference type="AlphaFoldDB" id="A0A8D3E616"/>
<dbReference type="InterPro" id="IPR016186">
    <property type="entry name" value="C-type_lectin-like/link_sf"/>
</dbReference>
<organism evidence="4 5">
    <name type="scientific">Scophthalmus maximus</name>
    <name type="common">Turbot</name>
    <name type="synonym">Psetta maxima</name>
    <dbReference type="NCBI Taxonomy" id="52904"/>
    <lineage>
        <taxon>Eukaryota</taxon>
        <taxon>Metazoa</taxon>
        <taxon>Chordata</taxon>
        <taxon>Craniata</taxon>
        <taxon>Vertebrata</taxon>
        <taxon>Euteleostomi</taxon>
        <taxon>Actinopterygii</taxon>
        <taxon>Neopterygii</taxon>
        <taxon>Teleostei</taxon>
        <taxon>Neoteleostei</taxon>
        <taxon>Acanthomorphata</taxon>
        <taxon>Carangaria</taxon>
        <taxon>Pleuronectiformes</taxon>
        <taxon>Pleuronectoidei</taxon>
        <taxon>Scophthalmidae</taxon>
        <taxon>Scophthalmus</taxon>
    </lineage>
</organism>
<dbReference type="Proteomes" id="UP000694558">
    <property type="component" value="Chromosome 14"/>
</dbReference>
<dbReference type="SUPFAM" id="SSF56436">
    <property type="entry name" value="C-type lectin-like"/>
    <property type="match status" value="1"/>
</dbReference>
<reference evidence="4" key="2">
    <citation type="submission" date="2025-08" db="UniProtKB">
        <authorList>
            <consortium name="Ensembl"/>
        </authorList>
    </citation>
    <scope>IDENTIFICATION</scope>
</reference>
<dbReference type="InterPro" id="IPR018378">
    <property type="entry name" value="C-type_lectin_CS"/>
</dbReference>
<sequence>TPRRLTSSTTERVFGILKFPRRTQVLSETLMSFCTGYLVSVETASWERGWQDCTSRGADLVIVDRAEEQVLIIFLHLEQTFLTKIAKKDTWIGLMDRDQEGSWKWSDGTPLTLAFWWTGQPDNGGGHPKYGEEDCAVITANMGTDKNWNDLRCDASRPWICEKNAN</sequence>
<protein>
    <recommendedName>
        <fullName evidence="3">C-type lectin domain-containing protein</fullName>
    </recommendedName>
</protein>